<dbReference type="Proteomes" id="UP001620626">
    <property type="component" value="Unassembled WGS sequence"/>
</dbReference>
<comment type="caution">
    <text evidence="1">The sequence shown here is derived from an EMBL/GenBank/DDBJ whole genome shotgun (WGS) entry which is preliminary data.</text>
</comment>
<reference evidence="1 2" key="1">
    <citation type="submission" date="2024-10" db="EMBL/GenBank/DDBJ databases">
        <authorList>
            <person name="Kim D."/>
        </authorList>
    </citation>
    <scope>NUCLEOTIDE SEQUENCE [LARGE SCALE GENOMIC DNA]</scope>
    <source>
        <strain evidence="1">BH-2024</strain>
    </source>
</reference>
<proteinExistence type="predicted"/>
<name>A0ABD2M5Q2_9BILA</name>
<accession>A0ABD2M5Q2</accession>
<dbReference type="AlphaFoldDB" id="A0ABD2M5Q2"/>
<evidence type="ECO:0000313" key="2">
    <source>
        <dbReference type="Proteomes" id="UP001620626"/>
    </source>
</evidence>
<organism evidence="1 2">
    <name type="scientific">Heterodera trifolii</name>
    <dbReference type="NCBI Taxonomy" id="157864"/>
    <lineage>
        <taxon>Eukaryota</taxon>
        <taxon>Metazoa</taxon>
        <taxon>Ecdysozoa</taxon>
        <taxon>Nematoda</taxon>
        <taxon>Chromadorea</taxon>
        <taxon>Rhabditida</taxon>
        <taxon>Tylenchina</taxon>
        <taxon>Tylenchomorpha</taxon>
        <taxon>Tylenchoidea</taxon>
        <taxon>Heteroderidae</taxon>
        <taxon>Heteroderinae</taxon>
        <taxon>Heterodera</taxon>
    </lineage>
</organism>
<sequence>MNKSNRVPFRSKNVLVGTEKMQWTEWSMYLKILGISPPNPDFFQPDVASCSSQRPQQKFFGNLILKSGCLFGSGWSWRLKFNSLLINKQFCFWSNVLDFSSNGPCKFECTSKASIRCCHQNDRAQIELALKANWQWIHCSRTSLAKQYAAVVLPGGPSRCFDNLTAPGPTAGVAQCCANMTNPVPLLRGNLCRSHCFFVAHQIGVGGVAVLNSCSGRRLFLPFWYVPRTCGLHSMIKCDNCGTYEVQHNKQWTLHKLPIVACFHLKRFESTERDQ</sequence>
<evidence type="ECO:0000313" key="1">
    <source>
        <dbReference type="EMBL" id="KAL3122851.1"/>
    </source>
</evidence>
<keyword evidence="2" id="KW-1185">Reference proteome</keyword>
<protein>
    <submittedName>
        <fullName evidence="1">Uncharacterized protein</fullName>
    </submittedName>
</protein>
<dbReference type="EMBL" id="JBICBT010000123">
    <property type="protein sequence ID" value="KAL3122851.1"/>
    <property type="molecule type" value="Genomic_DNA"/>
</dbReference>
<gene>
    <name evidence="1" type="ORF">niasHT_002894</name>
</gene>